<sequence>MSYNSQEHKSSSVSITDSVVAGFVPEKVFRYHQDASVTSLDFDDTGQFLISAGVDKSIQLYDVHKGIHHKDIQSQKYGAHSAKFTHHELNCLYASTPGVDMKIDHAIRYLSLADNQYIRYFKGHKEQVTNIEVHPISDTFLSSSLDRSVKLWDLRCTLPAGSLGIGQPCVAAFDPKGIIFAIGKYPSPSGRESNKGSLELYSMSKFDKGPFLTIQVPTIPGQRWTKLEFSNNGKHILVSTDGFEHYVVDAFKDQVLATLQAAPNYSPSNYNEDFMTFEYPSTASSCFSPCGKYVFMGTNSPNVLVYDLNHLKSTDTNTVNYQEIKDKQLPFTALSSNRDASKLVAFNPKLLAFATANTSVSLWRSQNADG</sequence>
<name>G8Y147_PICSO</name>
<dbReference type="EMBL" id="FO082046">
    <property type="protein sequence ID" value="CCE86550.1"/>
    <property type="molecule type" value="Genomic_DNA"/>
</dbReference>
<evidence type="ECO:0000256" key="6">
    <source>
        <dbReference type="PROSITE-ProRule" id="PRU00221"/>
    </source>
</evidence>
<dbReference type="InParanoid" id="G8Y147"/>
<dbReference type="InterPro" id="IPR001680">
    <property type="entry name" value="WD40_rpt"/>
</dbReference>
<keyword evidence="8" id="KW-1185">Reference proteome</keyword>
<dbReference type="OMA" id="HNEGYIR"/>
<dbReference type="InterPro" id="IPR037867">
    <property type="entry name" value="Swd2/WDR82"/>
</dbReference>
<feature type="repeat" description="WD" evidence="6">
    <location>
        <begin position="30"/>
        <end position="63"/>
    </location>
</feature>
<dbReference type="InterPro" id="IPR015943">
    <property type="entry name" value="WD40/YVTN_repeat-like_dom_sf"/>
</dbReference>
<dbReference type="Pfam" id="PF00400">
    <property type="entry name" value="WD40"/>
    <property type="match status" value="2"/>
</dbReference>
<protein>
    <submittedName>
        <fullName evidence="7">Piso0_005046 protein</fullName>
    </submittedName>
</protein>
<dbReference type="InterPro" id="IPR036322">
    <property type="entry name" value="WD40_repeat_dom_sf"/>
</dbReference>
<dbReference type="PROSITE" id="PS50082">
    <property type="entry name" value="WD_REPEATS_2"/>
    <property type="match status" value="2"/>
</dbReference>
<evidence type="ECO:0000256" key="4">
    <source>
        <dbReference type="ARBA" id="ARBA00022737"/>
    </source>
</evidence>
<dbReference type="SUPFAM" id="SSF50978">
    <property type="entry name" value="WD40 repeat-like"/>
    <property type="match status" value="1"/>
</dbReference>
<feature type="repeat" description="WD" evidence="6">
    <location>
        <begin position="121"/>
        <end position="155"/>
    </location>
</feature>
<evidence type="ECO:0000256" key="2">
    <source>
        <dbReference type="ARBA" id="ARBA00005616"/>
    </source>
</evidence>
<dbReference type="Gene3D" id="2.130.10.10">
    <property type="entry name" value="YVTN repeat-like/Quinoprotein amine dehydrogenase"/>
    <property type="match status" value="1"/>
</dbReference>
<organism evidence="7 8">
    <name type="scientific">Pichia sorbitophila (strain ATCC MYA-4447 / BCRC 22081 / CBS 7064 / NBRC 10061 / NRRL Y-12695)</name>
    <name type="common">Hybrid yeast</name>
    <dbReference type="NCBI Taxonomy" id="559304"/>
    <lineage>
        <taxon>Eukaryota</taxon>
        <taxon>Fungi</taxon>
        <taxon>Dikarya</taxon>
        <taxon>Ascomycota</taxon>
        <taxon>Saccharomycotina</taxon>
        <taxon>Pichiomycetes</taxon>
        <taxon>Debaryomycetaceae</taxon>
        <taxon>Millerozyma</taxon>
    </lineage>
</organism>
<dbReference type="FunCoup" id="G8Y147">
    <property type="interactions" value="1735"/>
</dbReference>
<evidence type="ECO:0000256" key="5">
    <source>
        <dbReference type="ARBA" id="ARBA00023242"/>
    </source>
</evidence>
<evidence type="ECO:0000256" key="3">
    <source>
        <dbReference type="ARBA" id="ARBA00022574"/>
    </source>
</evidence>
<dbReference type="GO" id="GO:0016070">
    <property type="term" value="P:RNA metabolic process"/>
    <property type="evidence" value="ECO:0007669"/>
    <property type="project" value="UniProtKB-ARBA"/>
</dbReference>
<dbReference type="OrthoDB" id="27537at2759"/>
<dbReference type="Proteomes" id="UP000005222">
    <property type="component" value="Chromosome N"/>
</dbReference>
<dbReference type="GO" id="GO:0003682">
    <property type="term" value="F:chromatin binding"/>
    <property type="evidence" value="ECO:0007669"/>
    <property type="project" value="TreeGrafter"/>
</dbReference>
<dbReference type="PANTHER" id="PTHR19861:SF0">
    <property type="entry name" value="WD REPEAT-CONTAINING PROTEIN 82"/>
    <property type="match status" value="1"/>
</dbReference>
<dbReference type="HOGENOM" id="CLU_044117_3_0_1"/>
<dbReference type="SMART" id="SM00320">
    <property type="entry name" value="WD40"/>
    <property type="match status" value="3"/>
</dbReference>
<evidence type="ECO:0000313" key="8">
    <source>
        <dbReference type="Proteomes" id="UP000005222"/>
    </source>
</evidence>
<keyword evidence="3 6" id="KW-0853">WD repeat</keyword>
<evidence type="ECO:0000313" key="7">
    <source>
        <dbReference type="EMBL" id="CCE86550.1"/>
    </source>
</evidence>
<dbReference type="STRING" id="559304.G8Y147"/>
<keyword evidence="5" id="KW-0539">Nucleus</keyword>
<keyword evidence="4" id="KW-0677">Repeat</keyword>
<gene>
    <name evidence="7" type="primary">Piso0_005046</name>
    <name evidence="7" type="ORF">GNLVRS01_PISO0N06679g</name>
</gene>
<comment type="similarity">
    <text evidence="2">Belongs to the WD repeat SWD2 family.</text>
</comment>
<dbReference type="GO" id="GO:0048188">
    <property type="term" value="C:Set1C/COMPASS complex"/>
    <property type="evidence" value="ECO:0007669"/>
    <property type="project" value="TreeGrafter"/>
</dbReference>
<dbReference type="PROSITE" id="PS50294">
    <property type="entry name" value="WD_REPEATS_REGION"/>
    <property type="match status" value="1"/>
</dbReference>
<reference evidence="7 8" key="1">
    <citation type="journal article" date="2012" name="G3 (Bethesda)">
        <title>Pichia sorbitophila, an interspecies yeast hybrid reveals early steps of genome resolution following polyploidization.</title>
        <authorList>
            <person name="Leh Louis V."/>
            <person name="Despons L."/>
            <person name="Friedrich A."/>
            <person name="Martin T."/>
            <person name="Durrens P."/>
            <person name="Casaregola S."/>
            <person name="Neuveglise C."/>
            <person name="Fairhead C."/>
            <person name="Marck C."/>
            <person name="Cruz J.A."/>
            <person name="Straub M.L."/>
            <person name="Kugler V."/>
            <person name="Sacerdot C."/>
            <person name="Uzunov Z."/>
            <person name="Thierry A."/>
            <person name="Weiss S."/>
            <person name="Bleykasten C."/>
            <person name="De Montigny J."/>
            <person name="Jacques N."/>
            <person name="Jung P."/>
            <person name="Lemaire M."/>
            <person name="Mallet S."/>
            <person name="Morel G."/>
            <person name="Richard G.F."/>
            <person name="Sarkar A."/>
            <person name="Savel G."/>
            <person name="Schacherer J."/>
            <person name="Seret M.L."/>
            <person name="Talla E."/>
            <person name="Samson G."/>
            <person name="Jubin C."/>
            <person name="Poulain J."/>
            <person name="Vacherie B."/>
            <person name="Barbe V."/>
            <person name="Pelletier E."/>
            <person name="Sherman D.J."/>
            <person name="Westhof E."/>
            <person name="Weissenbach J."/>
            <person name="Baret P.V."/>
            <person name="Wincker P."/>
            <person name="Gaillardin C."/>
            <person name="Dujon B."/>
            <person name="Souciet J.L."/>
        </authorList>
    </citation>
    <scope>NUCLEOTIDE SEQUENCE [LARGE SCALE GENOMIC DNA]</scope>
    <source>
        <strain evidence="8">ATCC MYA-4447 / BCRC 22081 / CBS 7064 / NBRC 10061 / NRRL Y-12695</strain>
    </source>
</reference>
<comment type="subcellular location">
    <subcellularLocation>
        <location evidence="1">Nucleus</location>
    </subcellularLocation>
</comment>
<dbReference type="eggNOG" id="KOG1446">
    <property type="taxonomic scope" value="Eukaryota"/>
</dbReference>
<dbReference type="AlphaFoldDB" id="G8Y147"/>
<evidence type="ECO:0000256" key="1">
    <source>
        <dbReference type="ARBA" id="ARBA00004123"/>
    </source>
</evidence>
<dbReference type="PANTHER" id="PTHR19861">
    <property type="entry name" value="WD40 REPEAT PROTEIN SWD2"/>
    <property type="match status" value="1"/>
</dbReference>
<proteinExistence type="inferred from homology"/>
<accession>G8Y147</accession>